<protein>
    <submittedName>
        <fullName evidence="2">Uncharacterized protein</fullName>
    </submittedName>
</protein>
<accession>A0A1M7QWU6</accession>
<reference evidence="2 3" key="1">
    <citation type="submission" date="2016-11" db="EMBL/GenBank/DDBJ databases">
        <authorList>
            <person name="Jaros S."/>
            <person name="Januszkiewicz K."/>
            <person name="Wedrychowicz H."/>
        </authorList>
    </citation>
    <scope>NUCLEOTIDE SEQUENCE [LARGE SCALE GENOMIC DNA]</scope>
    <source>
        <strain evidence="2 3">DSM 46144</strain>
    </source>
</reference>
<evidence type="ECO:0000313" key="2">
    <source>
        <dbReference type="EMBL" id="SHN36495.1"/>
    </source>
</evidence>
<dbReference type="STRING" id="134849.SAMN05443668_105532"/>
<keyword evidence="1" id="KW-0472">Membrane</keyword>
<evidence type="ECO:0000313" key="3">
    <source>
        <dbReference type="Proteomes" id="UP000184440"/>
    </source>
</evidence>
<keyword evidence="1" id="KW-0812">Transmembrane</keyword>
<dbReference type="Proteomes" id="UP000184440">
    <property type="component" value="Unassembled WGS sequence"/>
</dbReference>
<organism evidence="2 3">
    <name type="scientific">Cryptosporangium aurantiacum</name>
    <dbReference type="NCBI Taxonomy" id="134849"/>
    <lineage>
        <taxon>Bacteria</taxon>
        <taxon>Bacillati</taxon>
        <taxon>Actinomycetota</taxon>
        <taxon>Actinomycetes</taxon>
        <taxon>Cryptosporangiales</taxon>
        <taxon>Cryptosporangiaceae</taxon>
        <taxon>Cryptosporangium</taxon>
    </lineage>
</organism>
<dbReference type="EMBL" id="FRCS01000005">
    <property type="protein sequence ID" value="SHN36495.1"/>
    <property type="molecule type" value="Genomic_DNA"/>
</dbReference>
<evidence type="ECO:0000256" key="1">
    <source>
        <dbReference type="SAM" id="Phobius"/>
    </source>
</evidence>
<dbReference type="AlphaFoldDB" id="A0A1M7QWU6"/>
<keyword evidence="1" id="KW-1133">Transmembrane helix</keyword>
<name>A0A1M7QWU6_9ACTN</name>
<feature type="transmembrane region" description="Helical" evidence="1">
    <location>
        <begin position="35"/>
        <end position="60"/>
    </location>
</feature>
<sequence>MIGPPPDGNRLWIPSGHPADSYRSSRFLAGDIGGLALWGFVLVVLGWLCSGWVVVGAPVAAGRRRSPRRGGVVRGGGVCRAAAELSAAAVGVAARRRGLFGAVGVAARRRGCSGRWGLPRSGGVVRGGGGCRAAASWPGWRGGGAFGPAGPRRLRHASVGLRAGPGVRPAHQVGGASVCRPEVFAGCGRTAVGDLPIGGWGASACRRGVHGAGGTGALRSELGGSRCASGTCGAATGLRPVASCPSWRVTARLRGVRGCGSRRLAGNSGFCGLAGMPASGGCPRRRDLAWRAAPLSRARCPIPADLRLIPAYRGPIPAS</sequence>
<gene>
    <name evidence="2" type="ORF">SAMN05443668_105532</name>
</gene>
<proteinExistence type="predicted"/>
<keyword evidence="3" id="KW-1185">Reference proteome</keyword>